<dbReference type="RefSeq" id="WP_275595307.1">
    <property type="nucleotide sequence ID" value="NZ_CP102381.1"/>
</dbReference>
<comment type="pathway">
    <text evidence="1 8">Amine and polyamine biosynthesis; ectoine biosynthesis; L-ectoine from L-aspartate 4-semialdehyde: step 2/3.</text>
</comment>
<dbReference type="Proteomes" id="UP001222275">
    <property type="component" value="Chromosome"/>
</dbReference>
<comment type="catalytic activity">
    <reaction evidence="7 8">
        <text>L-2,4-diaminobutanoate + acetyl-CoA = (2S)-4-acetamido-2-aminobutanoate + CoA + H(+)</text>
        <dbReference type="Rhea" id="RHEA:16901"/>
        <dbReference type="ChEBI" id="CHEBI:15378"/>
        <dbReference type="ChEBI" id="CHEBI:57287"/>
        <dbReference type="ChEBI" id="CHEBI:57288"/>
        <dbReference type="ChEBI" id="CHEBI:58761"/>
        <dbReference type="ChEBI" id="CHEBI:58929"/>
        <dbReference type="EC" id="2.3.1.178"/>
    </reaction>
</comment>
<dbReference type="Pfam" id="PF00583">
    <property type="entry name" value="Acetyltransf_1"/>
    <property type="match status" value="1"/>
</dbReference>
<reference evidence="10 11" key="1">
    <citation type="submission" date="2022-06" db="EMBL/GenBank/DDBJ databases">
        <title>Thiomicrohabdus sp. nov, an obligately chemolithoautotrophic, sulfur-oxidizing bacterium isolated from beach of Guanyin Mountain. Amoy.</title>
        <authorList>
            <person name="Zhu H."/>
        </authorList>
    </citation>
    <scope>NUCLEOTIDE SEQUENCE [LARGE SCALE GENOMIC DNA]</scope>
    <source>
        <strain evidence="10 11">XGS-01</strain>
    </source>
</reference>
<organism evidence="10 11">
    <name type="scientific">Thiomicrorhabdus lithotrophica</name>
    <dbReference type="NCBI Taxonomy" id="2949997"/>
    <lineage>
        <taxon>Bacteria</taxon>
        <taxon>Pseudomonadati</taxon>
        <taxon>Pseudomonadota</taxon>
        <taxon>Gammaproteobacteria</taxon>
        <taxon>Thiotrichales</taxon>
        <taxon>Piscirickettsiaceae</taxon>
        <taxon>Thiomicrorhabdus</taxon>
    </lineage>
</organism>
<comment type="similarity">
    <text evidence="2 8">Belongs to the acetyltransferase family. EctA subfamily.</text>
</comment>
<name>A0ABY8CAP7_9GAMM</name>
<keyword evidence="6 8" id="KW-0012">Acyltransferase</keyword>
<dbReference type="NCBIfam" id="TIGR02406">
    <property type="entry name" value="ectoine_EctA"/>
    <property type="match status" value="1"/>
</dbReference>
<evidence type="ECO:0000256" key="2">
    <source>
        <dbReference type="ARBA" id="ARBA00010712"/>
    </source>
</evidence>
<sequence>MDPDNKNLITFRKPTINDGAEIYELIKQSPPLDLNSSYLYFLQATQFADTCVVAVQNKEIIGFISAYFRPDEKDSLFVWQVAVAEKARGQGLGRQLLYRLVKNQERRPTVTEICCTISPSNKASQSLFKSFAEQYRLTMGVETFLEEKHFGNLGHEAEELYSLRAPYNQNLINTLF</sequence>
<dbReference type="GO" id="GO:0033816">
    <property type="term" value="F:diaminobutyrate acetyltransferase activity"/>
    <property type="evidence" value="ECO:0007669"/>
    <property type="project" value="UniProtKB-EC"/>
</dbReference>
<evidence type="ECO:0000259" key="9">
    <source>
        <dbReference type="PROSITE" id="PS51186"/>
    </source>
</evidence>
<proteinExistence type="inferred from homology"/>
<evidence type="ECO:0000256" key="3">
    <source>
        <dbReference type="ARBA" id="ARBA00012355"/>
    </source>
</evidence>
<keyword evidence="5 8" id="KW-0808">Transferase</keyword>
<evidence type="ECO:0000256" key="1">
    <source>
        <dbReference type="ARBA" id="ARBA00004978"/>
    </source>
</evidence>
<dbReference type="InterPro" id="IPR012772">
    <property type="entry name" value="Ectoine_EctA"/>
</dbReference>
<evidence type="ECO:0000256" key="8">
    <source>
        <dbReference type="RuleBase" id="RU365045"/>
    </source>
</evidence>
<dbReference type="PROSITE" id="PS51186">
    <property type="entry name" value="GNAT"/>
    <property type="match status" value="1"/>
</dbReference>
<feature type="domain" description="N-acetyltransferase" evidence="9">
    <location>
        <begin position="9"/>
        <end position="166"/>
    </location>
</feature>
<dbReference type="EC" id="2.3.1.178" evidence="3 8"/>
<dbReference type="InterPro" id="IPR000182">
    <property type="entry name" value="GNAT_dom"/>
</dbReference>
<dbReference type="Gene3D" id="3.40.630.30">
    <property type="match status" value="1"/>
</dbReference>
<evidence type="ECO:0000256" key="6">
    <source>
        <dbReference type="ARBA" id="ARBA00023315"/>
    </source>
</evidence>
<dbReference type="InterPro" id="IPR016181">
    <property type="entry name" value="Acyl_CoA_acyltransferase"/>
</dbReference>
<evidence type="ECO:0000313" key="10">
    <source>
        <dbReference type="EMBL" id="WEJ63054.1"/>
    </source>
</evidence>
<dbReference type="SUPFAM" id="SSF55729">
    <property type="entry name" value="Acyl-CoA N-acyltransferases (Nat)"/>
    <property type="match status" value="1"/>
</dbReference>
<evidence type="ECO:0000313" key="11">
    <source>
        <dbReference type="Proteomes" id="UP001222275"/>
    </source>
</evidence>
<evidence type="ECO:0000256" key="4">
    <source>
        <dbReference type="ARBA" id="ARBA00017935"/>
    </source>
</evidence>
<protein>
    <recommendedName>
        <fullName evidence="4 8">L-2,4-diaminobutyric acid acetyltransferase</fullName>
        <shortName evidence="8">DABA acetyltransferase</shortName>
        <ecNumber evidence="3 8">2.3.1.178</ecNumber>
    </recommendedName>
</protein>
<evidence type="ECO:0000256" key="5">
    <source>
        <dbReference type="ARBA" id="ARBA00022679"/>
    </source>
</evidence>
<dbReference type="CDD" id="cd04301">
    <property type="entry name" value="NAT_SF"/>
    <property type="match status" value="1"/>
</dbReference>
<gene>
    <name evidence="8 10" type="primary">ectA</name>
    <name evidence="10" type="ORF">NR989_02050</name>
</gene>
<evidence type="ECO:0000256" key="7">
    <source>
        <dbReference type="ARBA" id="ARBA00048924"/>
    </source>
</evidence>
<comment type="function">
    <text evidence="8">Catalyzes the acetylation of L-2,4-diaminobutyrate (DABA) to gamma-N-acetyl-alpha,gamma-diaminobutyric acid (ADABA) with acetyl coenzyme A.</text>
</comment>
<accession>A0ABY8CAP7</accession>
<dbReference type="EMBL" id="CP102381">
    <property type="protein sequence ID" value="WEJ63054.1"/>
    <property type="molecule type" value="Genomic_DNA"/>
</dbReference>
<keyword evidence="11" id="KW-1185">Reference proteome</keyword>